<keyword evidence="1" id="KW-0812">Transmembrane</keyword>
<evidence type="ECO:0000256" key="1">
    <source>
        <dbReference type="SAM" id="Phobius"/>
    </source>
</evidence>
<evidence type="ECO:0000313" key="3">
    <source>
        <dbReference type="Proteomes" id="UP000176770"/>
    </source>
</evidence>
<reference evidence="2 3" key="1">
    <citation type="journal article" date="2016" name="Nat. Commun.">
        <title>Thousands of microbial genomes shed light on interconnected biogeochemical processes in an aquifer system.</title>
        <authorList>
            <person name="Anantharaman K."/>
            <person name="Brown C.T."/>
            <person name="Hug L.A."/>
            <person name="Sharon I."/>
            <person name="Castelle C.J."/>
            <person name="Probst A.J."/>
            <person name="Thomas B.C."/>
            <person name="Singh A."/>
            <person name="Wilkins M.J."/>
            <person name="Karaoz U."/>
            <person name="Brodie E.L."/>
            <person name="Williams K.H."/>
            <person name="Hubbard S.S."/>
            <person name="Banfield J.F."/>
        </authorList>
    </citation>
    <scope>NUCLEOTIDE SEQUENCE [LARGE SCALE GENOMIC DNA]</scope>
</reference>
<dbReference type="EMBL" id="MHOK01000020">
    <property type="protein sequence ID" value="OGZ61634.1"/>
    <property type="molecule type" value="Genomic_DNA"/>
</dbReference>
<protein>
    <submittedName>
        <fullName evidence="2">Uncharacterized protein</fullName>
    </submittedName>
</protein>
<name>A0A1G2HGK8_9BACT</name>
<feature type="transmembrane region" description="Helical" evidence="1">
    <location>
        <begin position="7"/>
        <end position="27"/>
    </location>
</feature>
<sequence>MNKLKLIYSSVVASLFSVAFVTVITIWAERSKPLKDWLAGVSGHHWVTKGIFSLAIYIVAGIVTYFLVKEIGNNKINKLIMLLIWATILGIFAILGFYSMHYAKIL</sequence>
<proteinExistence type="predicted"/>
<keyword evidence="1" id="KW-0472">Membrane</keyword>
<evidence type="ECO:0000313" key="2">
    <source>
        <dbReference type="EMBL" id="OGZ61634.1"/>
    </source>
</evidence>
<dbReference type="STRING" id="1802165.A3F94_00160"/>
<keyword evidence="1" id="KW-1133">Transmembrane helix</keyword>
<feature type="transmembrane region" description="Helical" evidence="1">
    <location>
        <begin position="47"/>
        <end position="68"/>
    </location>
</feature>
<dbReference type="Proteomes" id="UP000176770">
    <property type="component" value="Unassembled WGS sequence"/>
</dbReference>
<accession>A0A1G2HGK8</accession>
<organism evidence="2 3">
    <name type="scientific">Candidatus Spechtbacteria bacterium RIFCSPLOWO2_12_FULL_38_22</name>
    <dbReference type="NCBI Taxonomy" id="1802165"/>
    <lineage>
        <taxon>Bacteria</taxon>
        <taxon>Candidatus Spechtiibacteriota</taxon>
    </lineage>
</organism>
<comment type="caution">
    <text evidence="2">The sequence shown here is derived from an EMBL/GenBank/DDBJ whole genome shotgun (WGS) entry which is preliminary data.</text>
</comment>
<gene>
    <name evidence="2" type="ORF">A3F94_00160</name>
</gene>
<feature type="transmembrane region" description="Helical" evidence="1">
    <location>
        <begin position="80"/>
        <end position="100"/>
    </location>
</feature>
<dbReference type="AlphaFoldDB" id="A0A1G2HGK8"/>